<comment type="catalytic activity">
    <reaction evidence="5">
        <text>a quinone + NADH + 5 H(+)(in) = a quinol + NAD(+) + 4 H(+)(out)</text>
        <dbReference type="Rhea" id="RHEA:57888"/>
        <dbReference type="ChEBI" id="CHEBI:15378"/>
        <dbReference type="ChEBI" id="CHEBI:24646"/>
        <dbReference type="ChEBI" id="CHEBI:57540"/>
        <dbReference type="ChEBI" id="CHEBI:57945"/>
        <dbReference type="ChEBI" id="CHEBI:132124"/>
    </reaction>
</comment>
<evidence type="ECO:0000313" key="9">
    <source>
        <dbReference type="Proteomes" id="UP000054099"/>
    </source>
</evidence>
<sequence>MDLQTLTSMNWGIMAPEFTVLGTALLLSLLDLFMPRQKSRRILGILSAAGIVLASVFLFLQFSHEPASLFHDMYRLDSFSKAFKLILLLGTGLILILAYDYKMDREEEYRGEFYYLLLTALLGGLIMASSADMITLFIGLELLSLSSYVMAGLRKRDKESNEASFKYVVTGGISTAITLFGMSYIFGLTGETNLYTIGNALQDTSILQNQFLIAFAFFITFAGLTFKIASAPFHMWAPDVYQGSPLPVTAFLSVVSKTAGFALILRFFLLVFSSAPGIKGDPLLFQVQPYLAFLAGATMIAGNLAALRQRNIKRLFAYSSIAQAGYILVPFVSVSAMLFETTWFYLLAYLFMNIGAFAVIQEVTAHSKTHDISGFAGLYRRSPWLAIAMTIFILSLAGIPATAGFIGKFGIFMNALGASQGHYVLAGILVGTTVISYFYYFNIIGQMFFRPEHQEGRLLHKKGLLLVTAVCAAATVILGILPGTALHFFYEQFQLTDFFQTMEQK</sequence>
<name>A0A0V8J4I6_9BACL</name>
<comment type="subcellular location">
    <subcellularLocation>
        <location evidence="1 5">Cell membrane</location>
        <topology evidence="1 5">Multi-pass membrane protein</topology>
    </subcellularLocation>
    <subcellularLocation>
        <location evidence="6">Membrane</location>
        <topology evidence="6">Multi-pass membrane protein</topology>
    </subcellularLocation>
</comment>
<dbReference type="NCBIfam" id="NF004446">
    <property type="entry name" value="PRK05777.2-4"/>
    <property type="match status" value="1"/>
</dbReference>
<evidence type="ECO:0000256" key="2">
    <source>
        <dbReference type="ARBA" id="ARBA00022692"/>
    </source>
</evidence>
<evidence type="ECO:0000256" key="4">
    <source>
        <dbReference type="ARBA" id="ARBA00023136"/>
    </source>
</evidence>
<evidence type="ECO:0000313" key="8">
    <source>
        <dbReference type="EMBL" id="KSU81875.1"/>
    </source>
</evidence>
<accession>A0A0V8J4I6</accession>
<dbReference type="InterPro" id="IPR001750">
    <property type="entry name" value="ND/Mrp_TM"/>
</dbReference>
<comment type="subunit">
    <text evidence="5">NDH-1 is composed of 14 different subunits. Subunits NuoA, H, J, K, L, M, N constitute the membrane sector of the complex.</text>
</comment>
<dbReference type="OrthoDB" id="9811718at2"/>
<dbReference type="GO" id="GO:0050136">
    <property type="term" value="F:NADH dehydrogenase (quinone) (non-electrogenic) activity"/>
    <property type="evidence" value="ECO:0007669"/>
    <property type="project" value="UniProtKB-UniRule"/>
</dbReference>
<feature type="domain" description="NADH:quinone oxidoreductase/Mrp antiporter transmembrane" evidence="7">
    <location>
        <begin position="130"/>
        <end position="435"/>
    </location>
</feature>
<feature type="transmembrane region" description="Helical" evidence="5">
    <location>
        <begin position="42"/>
        <end position="62"/>
    </location>
</feature>
<comment type="similarity">
    <text evidence="5">Belongs to the complex I subunit 2 family.</text>
</comment>
<keyword evidence="4 5" id="KW-0472">Membrane</keyword>
<feature type="transmembrane region" description="Helical" evidence="5">
    <location>
        <begin position="384"/>
        <end position="411"/>
    </location>
</feature>
<feature type="transmembrane region" description="Helical" evidence="5">
    <location>
        <begin position="206"/>
        <end position="226"/>
    </location>
</feature>
<evidence type="ECO:0000256" key="6">
    <source>
        <dbReference type="RuleBase" id="RU000320"/>
    </source>
</evidence>
<evidence type="ECO:0000256" key="1">
    <source>
        <dbReference type="ARBA" id="ARBA00004651"/>
    </source>
</evidence>
<comment type="function">
    <text evidence="5">NDH-1 shuttles electrons from NADH, via FMN and iron-sulfur (Fe-S) centers, to quinones in the respiratory chain. The immediate electron acceptor for the enzyme in this species is believed to be a menaquinone. Couples the redox reaction to proton translocation (for every two electrons transferred, four hydrogen ions are translocated across the cytoplasmic membrane), and thus conserves the redox energy in a proton gradient.</text>
</comment>
<dbReference type="AlphaFoldDB" id="A0A0V8J4I6"/>
<evidence type="ECO:0000256" key="3">
    <source>
        <dbReference type="ARBA" id="ARBA00022989"/>
    </source>
</evidence>
<dbReference type="Proteomes" id="UP000054099">
    <property type="component" value="Unassembled WGS sequence"/>
</dbReference>
<comment type="caution">
    <text evidence="8">The sequence shown here is derived from an EMBL/GenBank/DDBJ whole genome shotgun (WGS) entry which is preliminary data.</text>
</comment>
<dbReference type="GO" id="GO:0008137">
    <property type="term" value="F:NADH dehydrogenase (ubiquinone) activity"/>
    <property type="evidence" value="ECO:0007669"/>
    <property type="project" value="InterPro"/>
</dbReference>
<dbReference type="NCBIfam" id="TIGR01770">
    <property type="entry name" value="NDH_I_N"/>
    <property type="match status" value="1"/>
</dbReference>
<dbReference type="GO" id="GO:0042773">
    <property type="term" value="P:ATP synthesis coupled electron transport"/>
    <property type="evidence" value="ECO:0007669"/>
    <property type="project" value="InterPro"/>
</dbReference>
<dbReference type="GO" id="GO:0005886">
    <property type="term" value="C:plasma membrane"/>
    <property type="evidence" value="ECO:0007669"/>
    <property type="project" value="UniProtKB-SubCell"/>
</dbReference>
<keyword evidence="5" id="KW-0813">Transport</keyword>
<keyword evidence="9" id="KW-1185">Reference proteome</keyword>
<organism evidence="8 9">
    <name type="scientific">Fictibacillus enclensis</name>
    <dbReference type="NCBI Taxonomy" id="1017270"/>
    <lineage>
        <taxon>Bacteria</taxon>
        <taxon>Bacillati</taxon>
        <taxon>Bacillota</taxon>
        <taxon>Bacilli</taxon>
        <taxon>Bacillales</taxon>
        <taxon>Fictibacillaceae</taxon>
        <taxon>Fictibacillus</taxon>
    </lineage>
</organism>
<feature type="transmembrane region" description="Helical" evidence="5">
    <location>
        <begin position="82"/>
        <end position="101"/>
    </location>
</feature>
<evidence type="ECO:0000259" key="7">
    <source>
        <dbReference type="Pfam" id="PF00361"/>
    </source>
</evidence>
<gene>
    <name evidence="5" type="primary">nuoN</name>
    <name evidence="8" type="ORF">AS030_16440</name>
</gene>
<feature type="transmembrane region" description="Helical" evidence="5">
    <location>
        <begin position="423"/>
        <end position="443"/>
    </location>
</feature>
<protein>
    <recommendedName>
        <fullName evidence="5">NADH-quinone oxidoreductase subunit N</fullName>
        <ecNumber evidence="5">7.1.1.-</ecNumber>
    </recommendedName>
    <alternativeName>
        <fullName evidence="5">NADH dehydrogenase I subunit N</fullName>
    </alternativeName>
    <alternativeName>
        <fullName evidence="5">NDH-1 subunit N</fullName>
    </alternativeName>
</protein>
<feature type="transmembrane region" description="Helical" evidence="5">
    <location>
        <begin position="113"/>
        <end position="130"/>
    </location>
</feature>
<keyword evidence="5" id="KW-0874">Quinone</keyword>
<dbReference type="Pfam" id="PF00361">
    <property type="entry name" value="Proton_antipo_M"/>
    <property type="match status" value="1"/>
</dbReference>
<dbReference type="EC" id="7.1.1.-" evidence="5"/>
<feature type="transmembrane region" description="Helical" evidence="5">
    <location>
        <begin position="12"/>
        <end position="30"/>
    </location>
</feature>
<feature type="transmembrane region" description="Helical" evidence="5">
    <location>
        <begin position="136"/>
        <end position="153"/>
    </location>
</feature>
<dbReference type="PANTHER" id="PTHR22773">
    <property type="entry name" value="NADH DEHYDROGENASE"/>
    <property type="match status" value="1"/>
</dbReference>
<proteinExistence type="inferred from homology"/>
<feature type="transmembrane region" description="Helical" evidence="5">
    <location>
        <begin position="464"/>
        <end position="490"/>
    </location>
</feature>
<keyword evidence="2 5" id="KW-0812">Transmembrane</keyword>
<dbReference type="EMBL" id="LNQN01000005">
    <property type="protein sequence ID" value="KSU81875.1"/>
    <property type="molecule type" value="Genomic_DNA"/>
</dbReference>
<keyword evidence="8" id="KW-0830">Ubiquinone</keyword>
<keyword evidence="5" id="KW-1003">Cell membrane</keyword>
<dbReference type="HAMAP" id="MF_00445">
    <property type="entry name" value="NDH1_NuoN_1"/>
    <property type="match status" value="1"/>
</dbReference>
<feature type="transmembrane region" description="Helical" evidence="5">
    <location>
        <begin position="343"/>
        <end position="363"/>
    </location>
</feature>
<keyword evidence="5" id="KW-1278">Translocase</keyword>
<dbReference type="RefSeq" id="WP_061973602.1">
    <property type="nucleotide sequence ID" value="NZ_FMAV01000003.1"/>
</dbReference>
<reference evidence="8 9" key="1">
    <citation type="journal article" date="2014" name="Antonie Van Leeuwenhoek">
        <title>Fictibacillus enclensis sp. nov., isolated from marine sediment.</title>
        <authorList>
            <person name="Dastager S.G."/>
            <person name="Mawlankar R."/>
            <person name="Srinivasan K."/>
            <person name="Tang S.K."/>
            <person name="Lee J.C."/>
            <person name="Ramana V.V."/>
            <person name="Shouche Y.S."/>
        </authorList>
    </citation>
    <scope>NUCLEOTIDE SEQUENCE [LARGE SCALE GENOMIC DNA]</scope>
    <source>
        <strain evidence="8 9">NIO-1003</strain>
    </source>
</reference>
<dbReference type="InterPro" id="IPR010096">
    <property type="entry name" value="NADH-Q_OxRdtase_suN/2"/>
</dbReference>
<evidence type="ECO:0000256" key="5">
    <source>
        <dbReference type="HAMAP-Rule" id="MF_00445"/>
    </source>
</evidence>
<dbReference type="GO" id="GO:0048038">
    <property type="term" value="F:quinone binding"/>
    <property type="evidence" value="ECO:0007669"/>
    <property type="project" value="UniProtKB-KW"/>
</dbReference>
<feature type="transmembrane region" description="Helical" evidence="5">
    <location>
        <begin position="246"/>
        <end position="269"/>
    </location>
</feature>
<keyword evidence="5" id="KW-0520">NAD</keyword>
<feature type="transmembrane region" description="Helical" evidence="5">
    <location>
        <begin position="165"/>
        <end position="186"/>
    </location>
</feature>
<feature type="transmembrane region" description="Helical" evidence="5">
    <location>
        <begin position="315"/>
        <end position="337"/>
    </location>
</feature>
<keyword evidence="3 5" id="KW-1133">Transmembrane helix</keyword>
<feature type="transmembrane region" description="Helical" evidence="5">
    <location>
        <begin position="289"/>
        <end position="308"/>
    </location>
</feature>